<proteinExistence type="predicted"/>
<reference evidence="1 2" key="1">
    <citation type="journal article" date="2024" name="Nat. Commun.">
        <title>Phylogenomics reveals the evolutionary origins of lichenization in chlorophyte algae.</title>
        <authorList>
            <person name="Puginier C."/>
            <person name="Libourel C."/>
            <person name="Otte J."/>
            <person name="Skaloud P."/>
            <person name="Haon M."/>
            <person name="Grisel S."/>
            <person name="Petersen M."/>
            <person name="Berrin J.G."/>
            <person name="Delaux P.M."/>
            <person name="Dal Grande F."/>
            <person name="Keller J."/>
        </authorList>
    </citation>
    <scope>NUCLEOTIDE SEQUENCE [LARGE SCALE GENOMIC DNA]</scope>
    <source>
        <strain evidence="1 2">SAG 2043</strain>
    </source>
</reference>
<dbReference type="EMBL" id="JALJOR010000018">
    <property type="protein sequence ID" value="KAK9804221.1"/>
    <property type="molecule type" value="Genomic_DNA"/>
</dbReference>
<dbReference type="Proteomes" id="UP001489004">
    <property type="component" value="Unassembled WGS sequence"/>
</dbReference>
<evidence type="ECO:0000313" key="1">
    <source>
        <dbReference type="EMBL" id="KAK9804221.1"/>
    </source>
</evidence>
<dbReference type="AlphaFoldDB" id="A0AAW1P5K1"/>
<name>A0AAW1P5K1_9CHLO</name>
<organism evidence="1 2">
    <name type="scientific">[Myrmecia] bisecta</name>
    <dbReference type="NCBI Taxonomy" id="41462"/>
    <lineage>
        <taxon>Eukaryota</taxon>
        <taxon>Viridiplantae</taxon>
        <taxon>Chlorophyta</taxon>
        <taxon>core chlorophytes</taxon>
        <taxon>Trebouxiophyceae</taxon>
        <taxon>Trebouxiales</taxon>
        <taxon>Trebouxiaceae</taxon>
        <taxon>Myrmecia</taxon>
    </lineage>
</organism>
<evidence type="ECO:0000313" key="2">
    <source>
        <dbReference type="Proteomes" id="UP001489004"/>
    </source>
</evidence>
<sequence length="115" mass="12931">MDIEAVPEQPPPPVVVQYAVVSDLLTEPFWWKDIRGIPEIRQRGLKELIQANTPGGQVWLELHGSYEEVADGVTVQDVVGRLQADEPLRIRVKIVPIGRDQFGLVGQTEQHKPMD</sequence>
<keyword evidence="2" id="KW-1185">Reference proteome</keyword>
<accession>A0AAW1P5K1</accession>
<comment type="caution">
    <text evidence="1">The sequence shown here is derived from an EMBL/GenBank/DDBJ whole genome shotgun (WGS) entry which is preliminary data.</text>
</comment>
<protein>
    <submittedName>
        <fullName evidence="1">Uncharacterized protein</fullName>
    </submittedName>
</protein>
<gene>
    <name evidence="1" type="ORF">WJX72_001879</name>
</gene>